<dbReference type="AlphaFoldDB" id="A0A2N9G387"/>
<sequence>MSTGNVPKLNIEAVLTVTPSKMTDQQRWTRQVLATEPVGSGLFQSCLHVVHYFKNVTEEDSGWIFAGWAMVNHKMY</sequence>
<dbReference type="EMBL" id="OIVN01001446">
    <property type="protein sequence ID" value="SPC94028.1"/>
    <property type="molecule type" value="Genomic_DNA"/>
</dbReference>
<reference evidence="1" key="1">
    <citation type="submission" date="2018-02" db="EMBL/GenBank/DDBJ databases">
        <authorList>
            <person name="Cohen D.B."/>
            <person name="Kent A.D."/>
        </authorList>
    </citation>
    <scope>NUCLEOTIDE SEQUENCE</scope>
</reference>
<proteinExistence type="predicted"/>
<organism evidence="1">
    <name type="scientific">Fagus sylvatica</name>
    <name type="common">Beechnut</name>
    <dbReference type="NCBI Taxonomy" id="28930"/>
    <lineage>
        <taxon>Eukaryota</taxon>
        <taxon>Viridiplantae</taxon>
        <taxon>Streptophyta</taxon>
        <taxon>Embryophyta</taxon>
        <taxon>Tracheophyta</taxon>
        <taxon>Spermatophyta</taxon>
        <taxon>Magnoliopsida</taxon>
        <taxon>eudicotyledons</taxon>
        <taxon>Gunneridae</taxon>
        <taxon>Pentapetalae</taxon>
        <taxon>rosids</taxon>
        <taxon>fabids</taxon>
        <taxon>Fagales</taxon>
        <taxon>Fagaceae</taxon>
        <taxon>Fagus</taxon>
    </lineage>
</organism>
<gene>
    <name evidence="1" type="ORF">FSB_LOCUS21910</name>
</gene>
<accession>A0A2N9G387</accession>
<evidence type="ECO:0000313" key="1">
    <source>
        <dbReference type="EMBL" id="SPC94028.1"/>
    </source>
</evidence>
<protein>
    <submittedName>
        <fullName evidence="1">Uncharacterized protein</fullName>
    </submittedName>
</protein>
<name>A0A2N9G387_FAGSY</name>